<evidence type="ECO:0000256" key="1">
    <source>
        <dbReference type="ARBA" id="ARBA00001936"/>
    </source>
</evidence>
<gene>
    <name evidence="9" type="ordered locus">Closa_0610</name>
</gene>
<protein>
    <recommendedName>
        <fullName evidence="8">D-lyxose ketol-isomerase</fullName>
        <ecNumber evidence="8">5.3.1.15</ecNumber>
    </recommendedName>
</protein>
<comment type="similarity">
    <text evidence="7">Belongs to the D-lyxose ketol-isomerase family.</text>
</comment>
<dbReference type="InterPro" id="IPR047581">
    <property type="entry name" value="EcSI_cupin"/>
</dbReference>
<dbReference type="EC" id="5.3.1.15" evidence="8"/>
<name>D9R4Q4_LACSW</name>
<dbReference type="HOGENOM" id="CLU_1204311_0_0_9"/>
<sequence length="230" mass="26257">MKRSEINKGIKDMEQLIMEHKFEIPPFTKWTAGEWSDKGHEYDEIRDNKLGWDITDFGLGKFSQTGFSLLTIRNGNLNMDQYKKTYAEKLLMLYEGQTAAMHFHWNKMEDIINRGGNDVYITVYNGSEDGRILDTDVTVRMDGKLSIVSAGTKVKLSPGESITITPYMYHDFAVPDTGGSVLLGEVSMCNDDDNDNRFYDAAVGRFPEIEEDEPPYRLLCNEYPEAGQTY</sequence>
<dbReference type="GO" id="GO:0046872">
    <property type="term" value="F:metal ion binding"/>
    <property type="evidence" value="ECO:0007669"/>
    <property type="project" value="UniProtKB-KW"/>
</dbReference>
<dbReference type="Gene3D" id="2.60.120.10">
    <property type="entry name" value="Jelly Rolls"/>
    <property type="match status" value="1"/>
</dbReference>
<evidence type="ECO:0000256" key="7">
    <source>
        <dbReference type="ARBA" id="ARBA00044951"/>
    </source>
</evidence>
<dbReference type="eggNOG" id="COG3822">
    <property type="taxonomic scope" value="Bacteria"/>
</dbReference>
<keyword evidence="10" id="KW-1185">Reference proteome</keyword>
<evidence type="ECO:0000256" key="5">
    <source>
        <dbReference type="ARBA" id="ARBA00023277"/>
    </source>
</evidence>
<organism evidence="9 10">
    <name type="scientific">Lacrimispora saccharolytica (strain ATCC 35040 / DSM 2544 / NRCC 2533 / WM1)</name>
    <name type="common">Clostridium saccharolyticum</name>
    <dbReference type="NCBI Taxonomy" id="610130"/>
    <lineage>
        <taxon>Bacteria</taxon>
        <taxon>Bacillati</taxon>
        <taxon>Bacillota</taxon>
        <taxon>Clostridia</taxon>
        <taxon>Lachnospirales</taxon>
        <taxon>Lachnospiraceae</taxon>
        <taxon>Lacrimispora</taxon>
    </lineage>
</organism>
<dbReference type="Proteomes" id="UP000001662">
    <property type="component" value="Chromosome"/>
</dbReference>
<evidence type="ECO:0000256" key="2">
    <source>
        <dbReference type="ARBA" id="ARBA00022723"/>
    </source>
</evidence>
<dbReference type="CDD" id="cd20309">
    <property type="entry name" value="cupin_EcSI"/>
    <property type="match status" value="1"/>
</dbReference>
<dbReference type="KEGG" id="csh:Closa_0610"/>
<dbReference type="InterPro" id="IPR014710">
    <property type="entry name" value="RmlC-like_jellyroll"/>
</dbReference>
<dbReference type="GO" id="GO:0047828">
    <property type="term" value="F:D-lyxose ketol-isomerase activity"/>
    <property type="evidence" value="ECO:0007669"/>
    <property type="project" value="UniProtKB-EC"/>
</dbReference>
<evidence type="ECO:0000256" key="6">
    <source>
        <dbReference type="ARBA" id="ARBA00044907"/>
    </source>
</evidence>
<dbReference type="Pfam" id="PF07385">
    <property type="entry name" value="Lyx_isomer"/>
    <property type="match status" value="1"/>
</dbReference>
<dbReference type="RefSeq" id="WP_013271333.1">
    <property type="nucleotide sequence ID" value="NC_014376.1"/>
</dbReference>
<keyword evidence="2" id="KW-0479">Metal-binding</keyword>
<evidence type="ECO:0000313" key="10">
    <source>
        <dbReference type="Proteomes" id="UP000001662"/>
    </source>
</evidence>
<proteinExistence type="inferred from homology"/>
<dbReference type="AlphaFoldDB" id="D9R4Q4"/>
<keyword evidence="3" id="KW-0464">Manganese</keyword>
<evidence type="ECO:0000313" key="9">
    <source>
        <dbReference type="EMBL" id="ADL03238.1"/>
    </source>
</evidence>
<evidence type="ECO:0000256" key="4">
    <source>
        <dbReference type="ARBA" id="ARBA00023235"/>
    </source>
</evidence>
<comment type="catalytic activity">
    <reaction evidence="6">
        <text>D-lyxose = D-xylulose</text>
        <dbReference type="Rhea" id="RHEA:14201"/>
        <dbReference type="ChEBI" id="CHEBI:16789"/>
        <dbReference type="ChEBI" id="CHEBI:17140"/>
        <dbReference type="EC" id="5.3.1.15"/>
    </reaction>
</comment>
<dbReference type="EMBL" id="CP002109">
    <property type="protein sequence ID" value="ADL03238.1"/>
    <property type="molecule type" value="Genomic_DNA"/>
</dbReference>
<dbReference type="PaxDb" id="610130-Closa_0610"/>
<keyword evidence="5" id="KW-0119">Carbohydrate metabolism</keyword>
<dbReference type="InterPro" id="IPR010864">
    <property type="entry name" value="D-lyxose_isomer"/>
</dbReference>
<dbReference type="STRING" id="610130.Closa_0610"/>
<reference evidence="9" key="1">
    <citation type="submission" date="2010-07" db="EMBL/GenBank/DDBJ databases">
        <title>Complete sequence of Clostridium saccharolyticum WM1.</title>
        <authorList>
            <consortium name="US DOE Joint Genome Institute"/>
            <person name="Lucas S."/>
            <person name="Copeland A."/>
            <person name="Lapidus A."/>
            <person name="Cheng J.-F."/>
            <person name="Bruce D."/>
            <person name="Goodwin L."/>
            <person name="Pitluck S."/>
            <person name="Chertkov O."/>
            <person name="Detter J.C."/>
            <person name="Han C."/>
            <person name="Tapia R."/>
            <person name="Land M."/>
            <person name="Hauser L."/>
            <person name="Chang Y.-J."/>
            <person name="Jeffries C."/>
            <person name="Kyrpides N."/>
            <person name="Ivanova N."/>
            <person name="Mikhailova N."/>
            <person name="Mouttaki H."/>
            <person name="Lin L."/>
            <person name="Zhou J."/>
            <person name="Hemme C.L."/>
            <person name="Woyke T."/>
        </authorList>
    </citation>
    <scope>NUCLEOTIDE SEQUENCE [LARGE SCALE GENOMIC DNA]</scope>
    <source>
        <strain evidence="9">WM1</strain>
    </source>
</reference>
<dbReference type="OrthoDB" id="27002at2"/>
<evidence type="ECO:0000256" key="3">
    <source>
        <dbReference type="ARBA" id="ARBA00023211"/>
    </source>
</evidence>
<comment type="cofactor">
    <cofactor evidence="1">
        <name>Mn(2+)</name>
        <dbReference type="ChEBI" id="CHEBI:29035"/>
    </cofactor>
</comment>
<keyword evidence="4" id="KW-0413">Isomerase</keyword>
<evidence type="ECO:0000256" key="8">
    <source>
        <dbReference type="ARBA" id="ARBA00044972"/>
    </source>
</evidence>
<accession>D9R4Q4</accession>